<evidence type="ECO:0000313" key="2">
    <source>
        <dbReference type="EMBL" id="GBP87016.1"/>
    </source>
</evidence>
<comment type="caution">
    <text evidence="2">The sequence shown here is derived from an EMBL/GenBank/DDBJ whole genome shotgun (WGS) entry which is preliminary data.</text>
</comment>
<dbReference type="STRING" id="151549.A0A4C1ZEQ5"/>
<proteinExistence type="predicted"/>
<dbReference type="OrthoDB" id="10006996at2759"/>
<dbReference type="Pfam" id="PF07686">
    <property type="entry name" value="V-set"/>
    <property type="match status" value="1"/>
</dbReference>
<dbReference type="InterPro" id="IPR003599">
    <property type="entry name" value="Ig_sub"/>
</dbReference>
<dbReference type="PANTHER" id="PTHR23278">
    <property type="entry name" value="SIDESTEP PROTEIN"/>
    <property type="match status" value="1"/>
</dbReference>
<dbReference type="PROSITE" id="PS50835">
    <property type="entry name" value="IG_LIKE"/>
    <property type="match status" value="1"/>
</dbReference>
<dbReference type="PANTHER" id="PTHR23278:SF25">
    <property type="entry name" value="GH14967P"/>
    <property type="match status" value="1"/>
</dbReference>
<protein>
    <recommendedName>
        <fullName evidence="1">Ig-like domain-containing protein</fullName>
    </recommendedName>
</protein>
<dbReference type="Gene3D" id="2.60.40.10">
    <property type="entry name" value="Immunoglobulins"/>
    <property type="match status" value="1"/>
</dbReference>
<dbReference type="InterPro" id="IPR013783">
    <property type="entry name" value="Ig-like_fold"/>
</dbReference>
<feature type="domain" description="Ig-like" evidence="1">
    <location>
        <begin position="1"/>
        <end position="116"/>
    </location>
</feature>
<organism evidence="2 3">
    <name type="scientific">Eumeta variegata</name>
    <name type="common">Bagworm moth</name>
    <name type="synonym">Eumeta japonica</name>
    <dbReference type="NCBI Taxonomy" id="151549"/>
    <lineage>
        <taxon>Eukaryota</taxon>
        <taxon>Metazoa</taxon>
        <taxon>Ecdysozoa</taxon>
        <taxon>Arthropoda</taxon>
        <taxon>Hexapoda</taxon>
        <taxon>Insecta</taxon>
        <taxon>Pterygota</taxon>
        <taxon>Neoptera</taxon>
        <taxon>Endopterygota</taxon>
        <taxon>Lepidoptera</taxon>
        <taxon>Glossata</taxon>
        <taxon>Ditrysia</taxon>
        <taxon>Tineoidea</taxon>
        <taxon>Psychidae</taxon>
        <taxon>Oiketicinae</taxon>
        <taxon>Eumeta</taxon>
    </lineage>
</organism>
<dbReference type="SMART" id="SM00409">
    <property type="entry name" value="IG"/>
    <property type="match status" value="1"/>
</dbReference>
<name>A0A4C1ZEQ5_EUMVA</name>
<dbReference type="AlphaFoldDB" id="A0A4C1ZEQ5"/>
<dbReference type="EMBL" id="BGZK01001830">
    <property type="protein sequence ID" value="GBP87016.1"/>
    <property type="molecule type" value="Genomic_DNA"/>
</dbReference>
<evidence type="ECO:0000313" key="3">
    <source>
        <dbReference type="Proteomes" id="UP000299102"/>
    </source>
</evidence>
<reference evidence="2 3" key="1">
    <citation type="journal article" date="2019" name="Commun. Biol.">
        <title>The bagworm genome reveals a unique fibroin gene that provides high tensile strength.</title>
        <authorList>
            <person name="Kono N."/>
            <person name="Nakamura H."/>
            <person name="Ohtoshi R."/>
            <person name="Tomita M."/>
            <person name="Numata K."/>
            <person name="Arakawa K."/>
        </authorList>
    </citation>
    <scope>NUCLEOTIDE SEQUENCE [LARGE SCALE GENOMIC DNA]</scope>
</reference>
<evidence type="ECO:0000259" key="1">
    <source>
        <dbReference type="PROSITE" id="PS50835"/>
    </source>
</evidence>
<dbReference type="SUPFAM" id="SSF48726">
    <property type="entry name" value="Immunoglobulin"/>
    <property type="match status" value="1"/>
</dbReference>
<dbReference type="InterPro" id="IPR007110">
    <property type="entry name" value="Ig-like_dom"/>
</dbReference>
<sequence length="163" mass="18452">MVFAVPMTQVVAVAGEPAYLPCDISTQDEEDAVLLVLWYREDLGTPIYSVDARERDFGVAERWSDESVFASRAYFLPERRPAELAVDRVRATDQGLYRCRVDFKQAQTRNSRVNLTVVVLLNARLVCKHGLGPRVAAPRDEFEFCPTLRPLKKISSHLPTNDI</sequence>
<dbReference type="Proteomes" id="UP000299102">
    <property type="component" value="Unassembled WGS sequence"/>
</dbReference>
<keyword evidence="3" id="KW-1185">Reference proteome</keyword>
<accession>A0A4C1ZEQ5</accession>
<gene>
    <name evidence="2" type="ORF">EVAR_55300_1</name>
</gene>
<dbReference type="InterPro" id="IPR036179">
    <property type="entry name" value="Ig-like_dom_sf"/>
</dbReference>
<dbReference type="InterPro" id="IPR013106">
    <property type="entry name" value="Ig_V-set"/>
</dbReference>